<organism evidence="3 4">
    <name type="scientific">Somion occarium</name>
    <dbReference type="NCBI Taxonomy" id="3059160"/>
    <lineage>
        <taxon>Eukaryota</taxon>
        <taxon>Fungi</taxon>
        <taxon>Dikarya</taxon>
        <taxon>Basidiomycota</taxon>
        <taxon>Agaricomycotina</taxon>
        <taxon>Agaricomycetes</taxon>
        <taxon>Polyporales</taxon>
        <taxon>Cerrenaceae</taxon>
        <taxon>Somion</taxon>
    </lineage>
</organism>
<dbReference type="InterPro" id="IPR052159">
    <property type="entry name" value="Competence_DNA_uptake"/>
</dbReference>
<dbReference type="Proteomes" id="UP001497453">
    <property type="component" value="Chromosome 10"/>
</dbReference>
<dbReference type="Gene3D" id="3.60.15.10">
    <property type="entry name" value="Ribonuclease Z/Hydroxyacylglutathione hydrolase-like"/>
    <property type="match status" value="1"/>
</dbReference>
<proteinExistence type="predicted"/>
<sequence length="2198" mass="238158">MSTVTYPVDYYQVNIGVGDCEIILLLEDPGSPTLPANLLRAVLIDGGQDGGRITNIQATIRVIEDKYSLKAGSLKFDAMVITHWDTDHYVGILKMLTNDLDVQLAAGVSGTSPLQVSFLKYDDAGNPLSVLYIPYEEDKEKNIPGKLDIVYSTVESKRIMGFKGDRKGNICKVVADMTKVAKTTLNGDPSELQSADSSNVIGRELFSGELVDGARSATSPQNLIDVYKAHGSFYKGDRPGLFCVAANNRYLPCGAVEKHTPHSYTNRSSIVCLIIRPPSTDLPNGAVSHYLAGDAESDLEAGVVKWTRLLPIPSRTTERPNIPDTVPIVKASHHGAPTSFPLNMCQTFKPSVILFSAGNKHRHPSWNILLYVYSYLVSWRGAHAAMQSDGLPLRPFYLTCFPYYFNSPDAKLVGTVVSAENPLLGTSDEDVEYRDTINDLFDATDVALDLVRDFISTGIRTEADQAVWLRDRLENVILQRFCILHDTTLPPVDARYTKKKNYTRHYTPFTPATQVLFVRIYSDDLVQGRWVEFLAPWPYALPPASVVVVEPPSIDDEEPPKKKKKGASTEPDTAPIMDGVKSRVTLISAPGSRSILSAATPLLHAQALEGGTRFYIMSSLVEAQNPSQSAAVATEWDAFVSALTPGYITLAESPSSESATAIQLDECDEWLAWFTSALSPSAENTEVQITVTATLVKDEVVIDHFDLIVPLPFASDKEVSLSFGPSHKIGYDVESSTFDPLNHFLRFDMSNKPSETITLADLLAFSHLSSDIIGFGSDLKFTLDGSKSAVWFSPLLENYSAAFRLQAVAQAGDWADTKSELQNILKGVGLDSVVPSSITVIVKRRMSKHITSEDTRCEKAPELGLSLAYPDFNAVMFCNPESYTFALRWPNGALNAAKNLLKAVGQSDLVSSFGDALDQISKTADILQISVQILRKDSGFKVTMVSVDAQVTLKLGKPSGESDGKDIVFMLTFVWPRMLFRGTLYTPEAPDQSWRKLMPDYEELVEVTPTMDSSKIRASLSILDLIPGVPITATPQGVPTEITEAMIEVNGSQISFSAFLESVSSPASDESHVPPITFDSLDLAAVYDWKSKAFSFSIAATVNLHPPPPTADPAGRPVPDCNDGCGFLFASVDYEKAKGWTLTGLLSDINFGDLLTFFHDDEQSQVRDILGVITIQSISLTYNYNTDGTPSNFDFVGDIVIAGIEFALKFSHSGTGWEVKAALGASAGCTLGDVLASICGEDAQSFELPDFVADINLDIPHDGDMPDNWEDSPIYLSCAQPSAPGSGLIFVLQIKLGNLRFTFLQLSYPKPKSGGTAKKPKRVLMFSFTYVLPSLQIPVVGKLDNPIDGLQFLWVHDPNTTSPGLTRNEVDKINSTAFPSAPGLFFKETKAKPSTTDVVLAAGCHFMLLVNDSGTLMAALDYTFKKNTSTETAVASSKIAKADKPTPSTSSSDVSSGGVSSAAVHKTVGPVSFANIGLQFKDEKLFIVFDATLALGPVGLSLLGFGIGAKITADFFTDFDVSNFALQLRGLAAALDKPPILLAGMFEDLSTPTAELFAGGVAIGLNLYSFLALGSYGVIEDDSKNSYKTFFVFGQLRGPLIELEFATINGVTLGFGYNSHLTYPDVNNILDFPLVKGISAESAEGAASASNVLTVLSDAVFKVWVVPQNGSYWFAAGLEVLAFETLDIRAVAAIEIDPYVSIGLFADAVCSCPPKAPRELCFAYVELGITCRVDIKNGTLAVEGKLSPNSFLLHPSCHLLGGFAMYYWFDPSPYAGDFVFSIGGYHPAYKPPAYYPGPDRLSISWKLDSHIGITGAAYFAVTPKACMGGGSLSIVFSAGPLSAHLDAHADFLMVWNPFHFIGDIGVEVGVSFEAKVWFVHVHISVDVGASLHLEGPPFGGNVHVNFYLFGFDIYFGSHPGPPSPLLLDEFWDLLARSSNQEDAGKDAGITLVVQDGYAPGTNKNVTPVPGEPWLVTGGKFKFLIQCRFALKTVQSQDEKGWTDVASSTLSVYAKPMHVTDEIISTLQVTVTKRETSAVESGFTFKPILKNVPSAQWGKYAEGEDPSRHPASDSMLDGSNSTLNGMLMGAMVTAPLPEYPDDHIPPYNAHDAMYVEVIKHEAFPDGDPSSEATSWLPKEAESFEQAAAAWSLPPTDPQCIVNALAEAFKWTEKLVGRGPELLLKNFQTVYLDIPSLTSA</sequence>
<keyword evidence="4" id="KW-1185">Reference proteome</keyword>
<gene>
    <name evidence="3" type="ORF">GFSPODELE1_LOCUS2216</name>
</gene>
<feature type="region of interest" description="Disordered" evidence="1">
    <location>
        <begin position="1435"/>
        <end position="1457"/>
    </location>
</feature>
<evidence type="ECO:0000259" key="2">
    <source>
        <dbReference type="Pfam" id="PF20248"/>
    </source>
</evidence>
<dbReference type="EMBL" id="OZ037953">
    <property type="protein sequence ID" value="CAL1698579.1"/>
    <property type="molecule type" value="Genomic_DNA"/>
</dbReference>
<dbReference type="PANTHER" id="PTHR30619">
    <property type="entry name" value="DNA INTERNALIZATION/COMPETENCE PROTEIN COMEC/REC2"/>
    <property type="match status" value="1"/>
</dbReference>
<dbReference type="PANTHER" id="PTHR30619:SF1">
    <property type="entry name" value="RECOMBINATION PROTEIN 2"/>
    <property type="match status" value="1"/>
</dbReference>
<dbReference type="InterPro" id="IPR036866">
    <property type="entry name" value="RibonucZ/Hydroxyglut_hydro"/>
</dbReference>
<accession>A0ABP1CV74</accession>
<feature type="domain" description="DUF6603" evidence="2">
    <location>
        <begin position="1464"/>
        <end position="1981"/>
    </location>
</feature>
<protein>
    <recommendedName>
        <fullName evidence="2">DUF6603 domain-containing protein</fullName>
    </recommendedName>
</protein>
<reference evidence="4" key="1">
    <citation type="submission" date="2024-04" db="EMBL/GenBank/DDBJ databases">
        <authorList>
            <person name="Shaw F."/>
            <person name="Minotto A."/>
        </authorList>
    </citation>
    <scope>NUCLEOTIDE SEQUENCE [LARGE SCALE GENOMIC DNA]</scope>
</reference>
<dbReference type="Pfam" id="PF20248">
    <property type="entry name" value="DUF6603"/>
    <property type="match status" value="1"/>
</dbReference>
<dbReference type="InterPro" id="IPR046538">
    <property type="entry name" value="DUF6603"/>
</dbReference>
<feature type="region of interest" description="Disordered" evidence="1">
    <location>
        <begin position="551"/>
        <end position="575"/>
    </location>
</feature>
<evidence type="ECO:0000313" key="3">
    <source>
        <dbReference type="EMBL" id="CAL1698579.1"/>
    </source>
</evidence>
<dbReference type="SUPFAM" id="SSF56281">
    <property type="entry name" value="Metallo-hydrolase/oxidoreductase"/>
    <property type="match status" value="1"/>
</dbReference>
<name>A0ABP1CV74_9APHY</name>
<feature type="compositionally biased region" description="Low complexity" evidence="1">
    <location>
        <begin position="1445"/>
        <end position="1457"/>
    </location>
</feature>
<evidence type="ECO:0000256" key="1">
    <source>
        <dbReference type="SAM" id="MobiDB-lite"/>
    </source>
</evidence>
<evidence type="ECO:0000313" key="4">
    <source>
        <dbReference type="Proteomes" id="UP001497453"/>
    </source>
</evidence>